<sequence>HANNVVNDNSGHLGLHCRDCGCSALLSNCTVLGRSPNQLTMEIIEAASIEGQIGKCVSRPSVTLSQRELDYLTKRSLRHQQ</sequence>
<dbReference type="AlphaFoldDB" id="A0A147BTT9"/>
<name>A0A147BTT9_IXORI</name>
<reference evidence="1" key="1">
    <citation type="journal article" date="2018" name="PLoS Negl. Trop. Dis.">
        <title>Sialome diversity of ticks revealed by RNAseq of single tick salivary glands.</title>
        <authorList>
            <person name="Perner J."/>
            <person name="Kropackova S."/>
            <person name="Kopacek P."/>
            <person name="Ribeiro J.M."/>
        </authorList>
    </citation>
    <scope>NUCLEOTIDE SEQUENCE</scope>
    <source>
        <strain evidence="1">Siblings of single egg batch collected in Ceske Budejovice</strain>
        <tissue evidence="1">Salivary glands</tissue>
    </source>
</reference>
<accession>A0A147BTT9</accession>
<evidence type="ECO:0000313" key="1">
    <source>
        <dbReference type="EMBL" id="JAR94173.1"/>
    </source>
</evidence>
<dbReference type="EMBL" id="GEGO01001231">
    <property type="protein sequence ID" value="JAR94173.1"/>
    <property type="molecule type" value="Transcribed_RNA"/>
</dbReference>
<organism evidence="1">
    <name type="scientific">Ixodes ricinus</name>
    <name type="common">Common tick</name>
    <name type="synonym">Acarus ricinus</name>
    <dbReference type="NCBI Taxonomy" id="34613"/>
    <lineage>
        <taxon>Eukaryota</taxon>
        <taxon>Metazoa</taxon>
        <taxon>Ecdysozoa</taxon>
        <taxon>Arthropoda</taxon>
        <taxon>Chelicerata</taxon>
        <taxon>Arachnida</taxon>
        <taxon>Acari</taxon>
        <taxon>Parasitiformes</taxon>
        <taxon>Ixodida</taxon>
        <taxon>Ixodoidea</taxon>
        <taxon>Ixodidae</taxon>
        <taxon>Ixodinae</taxon>
        <taxon>Ixodes</taxon>
    </lineage>
</organism>
<feature type="non-terminal residue" evidence="1">
    <location>
        <position position="1"/>
    </location>
</feature>
<proteinExistence type="predicted"/>
<protein>
    <submittedName>
        <fullName evidence="1">Putative tick transposon</fullName>
    </submittedName>
</protein>